<evidence type="ECO:0000313" key="6">
    <source>
        <dbReference type="Proteomes" id="UP000009175"/>
    </source>
</evidence>
<sequence length="601" mass="66291">MKQTPALVGSLLMGVTSISGWASEVTTSDTSPFFIERLGLNTPSALPLYPTGLMVGRGDLFGESRFLHADSHAAIPELMGTSLAAAPYVAPGVWLNTGRFGIEAMDNCASQTEWVQINCVNQNGGDYLVPAIGTSGNSIGLEARDDKTGGLRAAFASRNDALDMSFAGSHLRREEGDDWWVQTKDTEVFVALGASSLPGARKKQRTELSWLYKDATSALPASDWIQQSDRQRLQLSHSVQTGESRRTDTRLFYQETGFRTFLADMTMMPTPPILPVAEHSGKLGDSQFHTYGIVSESLDKFGSHSIGYRLAYQREGAEYLLADKHINDSASVLDLGVRGRLGFDWVDVEVDGLWRRADLTRDTSEAGTDFRVDDWQYGVGLWFANDRIMLRGEHRFAPPSPGNLEALSQSADHLRLTARWPLGDLMLQGEVWYQAFDNLHFDCTELSDCETIRGVSQLNAGEVDAEGLSLGLQWSGQFGMVKVPLSIQLEENRANFASSACLEQYSVCWQDGDRVPWQPQRQVTLAMGLAAGEWSLSVTGRDSEFVDENLRRIDVSLSWQRGAHQVYLRGDNVSAEPLSNPTDFGPISGEVLVSLGYRWHG</sequence>
<evidence type="ECO:0000256" key="4">
    <source>
        <dbReference type="SAM" id="SignalP"/>
    </source>
</evidence>
<evidence type="ECO:0008006" key="7">
    <source>
        <dbReference type="Google" id="ProtNLM"/>
    </source>
</evidence>
<dbReference type="Proteomes" id="UP000009175">
    <property type="component" value="Chromosome"/>
</dbReference>
<evidence type="ECO:0000313" key="5">
    <source>
        <dbReference type="EMBL" id="ABM00743.1"/>
    </source>
</evidence>
<dbReference type="KEGG" id="saz:Sama_2540"/>
<feature type="chain" id="PRO_5002636570" description="TonB-dependent receptor-like beta-barrel domain-containing protein" evidence="4">
    <location>
        <begin position="23"/>
        <end position="601"/>
    </location>
</feature>
<evidence type="ECO:0000256" key="1">
    <source>
        <dbReference type="ARBA" id="ARBA00004442"/>
    </source>
</evidence>
<keyword evidence="4" id="KW-0732">Signal</keyword>
<proteinExistence type="predicted"/>
<dbReference type="eggNOG" id="COG4772">
    <property type="taxonomic scope" value="Bacteria"/>
</dbReference>
<dbReference type="SUPFAM" id="SSF56935">
    <property type="entry name" value="Porins"/>
    <property type="match status" value="1"/>
</dbReference>
<dbReference type="InterPro" id="IPR036942">
    <property type="entry name" value="Beta-barrel_TonB_sf"/>
</dbReference>
<dbReference type="Gene3D" id="2.40.170.20">
    <property type="entry name" value="TonB-dependent receptor, beta-barrel domain"/>
    <property type="match status" value="1"/>
</dbReference>
<dbReference type="GO" id="GO:0009279">
    <property type="term" value="C:cell outer membrane"/>
    <property type="evidence" value="ECO:0007669"/>
    <property type="project" value="UniProtKB-SubCell"/>
</dbReference>
<protein>
    <recommendedName>
        <fullName evidence="7">TonB-dependent receptor-like beta-barrel domain-containing protein</fullName>
    </recommendedName>
</protein>
<dbReference type="OrthoDB" id="9760494at2"/>
<reference evidence="5 6" key="1">
    <citation type="submission" date="2006-12" db="EMBL/GenBank/DDBJ databases">
        <title>Complete sequence of Shewanella amazonensis SB2B.</title>
        <authorList>
            <consortium name="US DOE Joint Genome Institute"/>
            <person name="Copeland A."/>
            <person name="Lucas S."/>
            <person name="Lapidus A."/>
            <person name="Barry K."/>
            <person name="Detter J.C."/>
            <person name="Glavina del Rio T."/>
            <person name="Hammon N."/>
            <person name="Israni S."/>
            <person name="Dalin E."/>
            <person name="Tice H."/>
            <person name="Pitluck S."/>
            <person name="Munk A.C."/>
            <person name="Brettin T."/>
            <person name="Bruce D."/>
            <person name="Han C."/>
            <person name="Tapia R."/>
            <person name="Gilna P."/>
            <person name="Schmutz J."/>
            <person name="Larimer F."/>
            <person name="Land M."/>
            <person name="Hauser L."/>
            <person name="Kyrpides N."/>
            <person name="Mikhailova N."/>
            <person name="Fredrickson J."/>
            <person name="Richardson P."/>
        </authorList>
    </citation>
    <scope>NUCLEOTIDE SEQUENCE [LARGE SCALE GENOMIC DNA]</scope>
    <source>
        <strain evidence="6">ATCC BAA-1098 / SB2B</strain>
    </source>
</reference>
<accession>A1S8N6</accession>
<keyword evidence="3" id="KW-0998">Cell outer membrane</keyword>
<comment type="subcellular location">
    <subcellularLocation>
        <location evidence="1">Cell outer membrane</location>
    </subcellularLocation>
</comment>
<dbReference type="RefSeq" id="WP_011760649.1">
    <property type="nucleotide sequence ID" value="NC_008700.1"/>
</dbReference>
<gene>
    <name evidence="5" type="ordered locus">Sama_2540</name>
</gene>
<keyword evidence="2" id="KW-0472">Membrane</keyword>
<feature type="signal peptide" evidence="4">
    <location>
        <begin position="1"/>
        <end position="22"/>
    </location>
</feature>
<keyword evidence="6" id="KW-1185">Reference proteome</keyword>
<organism evidence="5 6">
    <name type="scientific">Shewanella amazonensis (strain ATCC BAA-1098 / SB2B)</name>
    <dbReference type="NCBI Taxonomy" id="326297"/>
    <lineage>
        <taxon>Bacteria</taxon>
        <taxon>Pseudomonadati</taxon>
        <taxon>Pseudomonadota</taxon>
        <taxon>Gammaproteobacteria</taxon>
        <taxon>Alteromonadales</taxon>
        <taxon>Shewanellaceae</taxon>
        <taxon>Shewanella</taxon>
    </lineage>
</organism>
<name>A1S8N6_SHEAM</name>
<dbReference type="EMBL" id="CP000507">
    <property type="protein sequence ID" value="ABM00743.1"/>
    <property type="molecule type" value="Genomic_DNA"/>
</dbReference>
<evidence type="ECO:0000256" key="3">
    <source>
        <dbReference type="ARBA" id="ARBA00023237"/>
    </source>
</evidence>
<dbReference type="HOGENOM" id="CLU_402186_0_0_6"/>
<dbReference type="AlphaFoldDB" id="A1S8N6"/>
<evidence type="ECO:0000256" key="2">
    <source>
        <dbReference type="ARBA" id="ARBA00023136"/>
    </source>
</evidence>